<reference evidence="1 2" key="1">
    <citation type="submission" date="2015-08" db="EMBL/GenBank/DDBJ databases">
        <title>Genome sequencing of Penicillium nordicum.</title>
        <authorList>
            <person name="Nguyen H.D."/>
            <person name="Seifert K.A."/>
        </authorList>
    </citation>
    <scope>NUCLEOTIDE SEQUENCE [LARGE SCALE GENOMIC DNA]</scope>
    <source>
        <strain evidence="1 2">DAOMC 185683</strain>
    </source>
</reference>
<accession>A0A0N0RY98</accession>
<gene>
    <name evidence="1" type="ORF">ACN38_g8548</name>
</gene>
<evidence type="ECO:0000313" key="1">
    <source>
        <dbReference type="EMBL" id="KOS40603.1"/>
    </source>
</evidence>
<proteinExistence type="predicted"/>
<dbReference type="EMBL" id="LHQQ01000158">
    <property type="protein sequence ID" value="KOS40603.1"/>
    <property type="molecule type" value="Genomic_DNA"/>
</dbReference>
<protein>
    <submittedName>
        <fullName evidence="1">Uncharacterized protein</fullName>
    </submittedName>
</protein>
<sequence length="105" mass="12070">MANYHIRPSHNSLDFGSLLLAKICSDLYLLFIHHISGPRLLNRFQNCYRKAYQLWSGNISGAATSSIVNAVIPFPPLFQVHNICFCIKFLYHYHISSILQLQHNP</sequence>
<comment type="caution">
    <text evidence="1">The sequence shown here is derived from an EMBL/GenBank/DDBJ whole genome shotgun (WGS) entry which is preliminary data.</text>
</comment>
<dbReference type="Proteomes" id="UP000037696">
    <property type="component" value="Unassembled WGS sequence"/>
</dbReference>
<organism evidence="1 2">
    <name type="scientific">Penicillium nordicum</name>
    <dbReference type="NCBI Taxonomy" id="229535"/>
    <lineage>
        <taxon>Eukaryota</taxon>
        <taxon>Fungi</taxon>
        <taxon>Dikarya</taxon>
        <taxon>Ascomycota</taxon>
        <taxon>Pezizomycotina</taxon>
        <taxon>Eurotiomycetes</taxon>
        <taxon>Eurotiomycetidae</taxon>
        <taxon>Eurotiales</taxon>
        <taxon>Aspergillaceae</taxon>
        <taxon>Penicillium</taxon>
    </lineage>
</organism>
<keyword evidence="2" id="KW-1185">Reference proteome</keyword>
<dbReference type="AlphaFoldDB" id="A0A0N0RY98"/>
<evidence type="ECO:0000313" key="2">
    <source>
        <dbReference type="Proteomes" id="UP000037696"/>
    </source>
</evidence>
<name>A0A0N0RY98_9EURO</name>